<name>A0ABS4MJK2_9ACTN</name>
<feature type="compositionally biased region" description="Basic and acidic residues" evidence="1">
    <location>
        <begin position="1"/>
        <end position="29"/>
    </location>
</feature>
<feature type="region of interest" description="Disordered" evidence="1">
    <location>
        <begin position="1"/>
        <end position="30"/>
    </location>
</feature>
<dbReference type="InterPro" id="IPR030678">
    <property type="entry name" value="Peptide/Ni-bd"/>
</dbReference>
<organism evidence="3 4">
    <name type="scientific">Streptomyces iranensis</name>
    <dbReference type="NCBI Taxonomy" id="576784"/>
    <lineage>
        <taxon>Bacteria</taxon>
        <taxon>Bacillati</taxon>
        <taxon>Actinomycetota</taxon>
        <taxon>Actinomycetes</taxon>
        <taxon>Kitasatosporales</taxon>
        <taxon>Streptomycetaceae</taxon>
        <taxon>Streptomyces</taxon>
        <taxon>Streptomyces violaceusniger group</taxon>
    </lineage>
</organism>
<dbReference type="Gene3D" id="3.10.105.10">
    <property type="entry name" value="Dipeptide-binding Protein, Domain 3"/>
    <property type="match status" value="1"/>
</dbReference>
<dbReference type="InterPro" id="IPR039424">
    <property type="entry name" value="SBP_5"/>
</dbReference>
<dbReference type="PROSITE" id="PS51318">
    <property type="entry name" value="TAT"/>
    <property type="match status" value="1"/>
</dbReference>
<evidence type="ECO:0000256" key="1">
    <source>
        <dbReference type="SAM" id="MobiDB-lite"/>
    </source>
</evidence>
<protein>
    <submittedName>
        <fullName evidence="3">Peptide/nickel transport system substrate-binding protein</fullName>
    </submittedName>
</protein>
<dbReference type="CDD" id="cd08503">
    <property type="entry name" value="PBP2_NikA_DppA_OppA_like_17"/>
    <property type="match status" value="1"/>
</dbReference>
<dbReference type="RefSeq" id="WP_308279698.1">
    <property type="nucleotide sequence ID" value="NZ_BAABDR010000073.1"/>
</dbReference>
<reference evidence="3 4" key="1">
    <citation type="submission" date="2021-03" db="EMBL/GenBank/DDBJ databases">
        <title>Genomic Encyclopedia of Type Strains, Phase IV (KMG-IV): sequencing the most valuable type-strain genomes for metagenomic binning, comparative biology and taxonomic classification.</title>
        <authorList>
            <person name="Goeker M."/>
        </authorList>
    </citation>
    <scope>NUCLEOTIDE SEQUENCE [LARGE SCALE GENOMIC DNA]</scope>
    <source>
        <strain evidence="3 4">DSM 41954</strain>
    </source>
</reference>
<dbReference type="EMBL" id="JAGGLR010000002">
    <property type="protein sequence ID" value="MBP2059758.1"/>
    <property type="molecule type" value="Genomic_DNA"/>
</dbReference>
<accession>A0ABS4MJK2</accession>
<dbReference type="Gene3D" id="3.40.190.10">
    <property type="entry name" value="Periplasmic binding protein-like II"/>
    <property type="match status" value="1"/>
</dbReference>
<keyword evidence="4" id="KW-1185">Reference proteome</keyword>
<dbReference type="PANTHER" id="PTHR30290">
    <property type="entry name" value="PERIPLASMIC BINDING COMPONENT OF ABC TRANSPORTER"/>
    <property type="match status" value="1"/>
</dbReference>
<evidence type="ECO:0000259" key="2">
    <source>
        <dbReference type="Pfam" id="PF00496"/>
    </source>
</evidence>
<comment type="caution">
    <text evidence="3">The sequence shown here is derived from an EMBL/GenBank/DDBJ whole genome shotgun (WGS) entry which is preliminary data.</text>
</comment>
<dbReference type="InterPro" id="IPR000914">
    <property type="entry name" value="SBP_5_dom"/>
</dbReference>
<dbReference type="InterPro" id="IPR006311">
    <property type="entry name" value="TAT_signal"/>
</dbReference>
<dbReference type="PIRSF" id="PIRSF002741">
    <property type="entry name" value="MppA"/>
    <property type="match status" value="1"/>
</dbReference>
<evidence type="ECO:0000313" key="4">
    <source>
        <dbReference type="Proteomes" id="UP000756710"/>
    </source>
</evidence>
<evidence type="ECO:0000313" key="3">
    <source>
        <dbReference type="EMBL" id="MBP2059758.1"/>
    </source>
</evidence>
<dbReference type="Proteomes" id="UP000756710">
    <property type="component" value="Unassembled WGS sequence"/>
</dbReference>
<dbReference type="SUPFAM" id="SSF53850">
    <property type="entry name" value="Periplasmic binding protein-like II"/>
    <property type="match status" value="1"/>
</dbReference>
<feature type="domain" description="Solute-binding protein family 5" evidence="2">
    <location>
        <begin position="107"/>
        <end position="425"/>
    </location>
</feature>
<sequence length="532" mass="57409">MTTRARTEPTHRPEPGSRPERGRWPEPGRRGVLAAGGALALAGSGLLAGCGADARDGGGSDRFRAAFTAGGSQETLDPHVAPNFVDQARAKALYDTLGTYADDMSVRKRLAESWESDASGTRWRIRLRTAEFHDGKPVTAGDVLYSYRRAADPATGSPSQVLLSAIDSEASRADGQRSVVFALKAPNFEFPTVFAGPGTEIIPDGTTDFGKPIGSGPFTYVSFTPGGTARYRRWADHWDGAPHVAELEIVPANEESARLNALLSGQIHYAADMAGASVNRLKQDGSTRLLTVERATAQQLLLRTGRKPFDDPRLVRAVQLGLDREALVRVALAGHGEPGNDLFGMGLRGYPDGLKPRERDVDEARRLVKRAGADGLKITVETSSVDAAWEPAADLMARQLREVGLRLTANTRASSTYFSEIKTNGVAAFNTTSTLPVSDFLQQRVRGGAARNQTQYASEKFDALLERARTTRDERDRLALLARAQKLARDGSGLLVWAFSDANDAIGASVHGLRAAPPNSHDWARFDRVRVG</sequence>
<gene>
    <name evidence="3" type="ORF">J2Z30_000756</name>
</gene>
<dbReference type="Pfam" id="PF00496">
    <property type="entry name" value="SBP_bac_5"/>
    <property type="match status" value="1"/>
</dbReference>
<proteinExistence type="predicted"/>